<proteinExistence type="inferred from homology"/>
<dbReference type="PANTHER" id="PTHR12428">
    <property type="entry name" value="OXA1"/>
    <property type="match status" value="1"/>
</dbReference>
<evidence type="ECO:0000313" key="8">
    <source>
        <dbReference type="EMBL" id="GAA5414951.1"/>
    </source>
</evidence>
<dbReference type="Proteomes" id="UP001449582">
    <property type="component" value="Unassembled WGS sequence"/>
</dbReference>
<evidence type="ECO:0000256" key="2">
    <source>
        <dbReference type="ARBA" id="ARBA00022692"/>
    </source>
</evidence>
<keyword evidence="2 5" id="KW-0812">Transmembrane</keyword>
<evidence type="ECO:0000313" key="9">
    <source>
        <dbReference type="Proteomes" id="UP001449582"/>
    </source>
</evidence>
<comment type="caution">
    <text evidence="8">The sequence shown here is derived from an EMBL/GenBank/DDBJ whole genome shotgun (WGS) entry which is preliminary data.</text>
</comment>
<dbReference type="EMBL" id="BAABQM010000005">
    <property type="protein sequence ID" value="GAA5414951.1"/>
    <property type="molecule type" value="Genomic_DNA"/>
</dbReference>
<dbReference type="NCBIfam" id="NF002566">
    <property type="entry name" value="PRK02201.1-1"/>
    <property type="match status" value="1"/>
</dbReference>
<evidence type="ECO:0000256" key="6">
    <source>
        <dbReference type="SAM" id="Phobius"/>
    </source>
</evidence>
<keyword evidence="3 6" id="KW-1133">Transmembrane helix</keyword>
<keyword evidence="4 6" id="KW-0472">Membrane</keyword>
<name>A0ABP9U6J2_9BACT</name>
<feature type="transmembrane region" description="Helical" evidence="6">
    <location>
        <begin position="137"/>
        <end position="160"/>
    </location>
</feature>
<reference evidence="8" key="1">
    <citation type="submission" date="2024-02" db="EMBL/GenBank/DDBJ databases">
        <title>Draft genome sequence of new strains in genus Ureaplasma.</title>
        <authorList>
            <person name="Nakajima Y."/>
            <person name="Segawa T."/>
        </authorList>
    </citation>
    <scope>NUCLEOTIDE SEQUENCE [LARGE SCALE GENOMIC DNA]</scope>
    <source>
        <strain evidence="8">OM1</strain>
    </source>
</reference>
<accession>A0ABP9U6J2</accession>
<evidence type="ECO:0000259" key="7">
    <source>
        <dbReference type="Pfam" id="PF02096"/>
    </source>
</evidence>
<evidence type="ECO:0000256" key="5">
    <source>
        <dbReference type="RuleBase" id="RU003945"/>
    </source>
</evidence>
<gene>
    <name evidence="8" type="primary">yidC</name>
    <name evidence="8" type="ORF">UREOM_6620</name>
</gene>
<feature type="transmembrane region" description="Helical" evidence="6">
    <location>
        <begin position="113"/>
        <end position="131"/>
    </location>
</feature>
<dbReference type="PANTHER" id="PTHR12428:SF65">
    <property type="entry name" value="CYTOCHROME C OXIDASE ASSEMBLY PROTEIN COX18, MITOCHONDRIAL"/>
    <property type="match status" value="1"/>
</dbReference>
<organism evidence="8 9">
    <name type="scientific">Ureaplasma ceti</name>
    <dbReference type="NCBI Taxonomy" id="3119530"/>
    <lineage>
        <taxon>Bacteria</taxon>
        <taxon>Bacillati</taxon>
        <taxon>Mycoplasmatota</taxon>
        <taxon>Mycoplasmoidales</taxon>
        <taxon>Mycoplasmoidaceae</taxon>
        <taxon>Ureaplasma</taxon>
    </lineage>
</organism>
<protein>
    <submittedName>
        <fullName evidence="8">Membrane protein insertase YidC</fullName>
    </submittedName>
</protein>
<dbReference type="NCBIfam" id="TIGR03592">
    <property type="entry name" value="yidC_oxa1_cterm"/>
    <property type="match status" value="1"/>
</dbReference>
<evidence type="ECO:0000256" key="1">
    <source>
        <dbReference type="ARBA" id="ARBA00004141"/>
    </source>
</evidence>
<feature type="transmembrane region" description="Helical" evidence="6">
    <location>
        <begin position="34"/>
        <end position="56"/>
    </location>
</feature>
<dbReference type="InterPro" id="IPR001708">
    <property type="entry name" value="YidC/ALB3/OXA1/COX18"/>
</dbReference>
<evidence type="ECO:0000256" key="3">
    <source>
        <dbReference type="ARBA" id="ARBA00022989"/>
    </source>
</evidence>
<feature type="transmembrane region" description="Helical" evidence="6">
    <location>
        <begin position="212"/>
        <end position="232"/>
    </location>
</feature>
<feature type="transmembrane region" description="Helical" evidence="6">
    <location>
        <begin position="313"/>
        <end position="330"/>
    </location>
</feature>
<dbReference type="RefSeq" id="WP_420017901.1">
    <property type="nucleotide sequence ID" value="NZ_BAABQM010000005.1"/>
</dbReference>
<comment type="similarity">
    <text evidence="5">Belongs to the OXA1/ALB3/YidC family.</text>
</comment>
<sequence>MANNDTARQLIMPGFANASPTEAKKRTAKKAWKIFWRVVKVLVYLFFFGIGLYGCFQTYADYWTASSTIIGNGLEIGFSPTSGVTDPAYTVIYTGSGPYYTLTTEWTMAYGPFYAFFVYPFAMILLYFMYATRSWPAGLNALLGIFIILFIIRAITMAISARSMLQSEKMTEIQGKIAEINAKYKDVKDPQSKKKKQMETQELYKKHGVRPFAAMEQIFVTLPIFLIIYRIITILRPLKFAIVFNAWDLTQSPISEIFSHFTTTGWPYLFFLILVLPMQFASQFIPRMLAKKRSRNASTVGVKNNQSMKRIKTMNWVLSIFMAIIAIISASGIGTYWFFNSIFSIAQSVIIHKMIMRRRARGVTVKSKLTKFGIE</sequence>
<keyword evidence="9" id="KW-1185">Reference proteome</keyword>
<evidence type="ECO:0000256" key="4">
    <source>
        <dbReference type="ARBA" id="ARBA00023136"/>
    </source>
</evidence>
<feature type="domain" description="Membrane insertase YidC/Oxa/ALB C-terminal" evidence="7">
    <location>
        <begin position="143"/>
        <end position="353"/>
    </location>
</feature>
<dbReference type="InterPro" id="IPR028055">
    <property type="entry name" value="YidC/Oxa/ALB_C"/>
</dbReference>
<comment type="subcellular location">
    <subcellularLocation>
        <location evidence="1 5">Membrane</location>
        <topology evidence="1 5">Multi-pass membrane protein</topology>
    </subcellularLocation>
</comment>
<dbReference type="Pfam" id="PF02096">
    <property type="entry name" value="60KD_IMP"/>
    <property type="match status" value="1"/>
</dbReference>